<dbReference type="RefSeq" id="WP_089074395.1">
    <property type="nucleotide sequence ID" value="NZ_CBCSAM010000004.1"/>
</dbReference>
<dbReference type="InterPro" id="IPR023614">
    <property type="entry name" value="Porin_dom_sf"/>
</dbReference>
<dbReference type="KEGG" id="pmai:CF386_10530"/>
<evidence type="ECO:0008006" key="3">
    <source>
        <dbReference type="Google" id="ProtNLM"/>
    </source>
</evidence>
<dbReference type="SUPFAM" id="SSF56935">
    <property type="entry name" value="Porins"/>
    <property type="match status" value="1"/>
</dbReference>
<name>A0A220VGJ7_9GAMM</name>
<organism evidence="1 2">
    <name type="scientific">Paraphotobacterium marinum</name>
    <dbReference type="NCBI Taxonomy" id="1755811"/>
    <lineage>
        <taxon>Bacteria</taxon>
        <taxon>Pseudomonadati</taxon>
        <taxon>Pseudomonadota</taxon>
        <taxon>Gammaproteobacteria</taxon>
        <taxon>Vibrionales</taxon>
        <taxon>Vibrionaceae</taxon>
        <taxon>Paraphotobacterium</taxon>
    </lineage>
</organism>
<protein>
    <recommendedName>
        <fullName evidence="3">Sulfate ABC transporter permease</fullName>
    </recommendedName>
</protein>
<evidence type="ECO:0000313" key="1">
    <source>
        <dbReference type="EMBL" id="ASK79487.1"/>
    </source>
</evidence>
<accession>A0A220VGJ7</accession>
<evidence type="ECO:0000313" key="2">
    <source>
        <dbReference type="Proteomes" id="UP000242175"/>
    </source>
</evidence>
<sequence>MMKKFFLTFMLFSTQVISIEIGDTDFSVSGFGNTSVTTSNNKNPLIINRDITDETCFNCDTTLGLQLDYTPDNWFRFSAQTVKPPQNPFSEVDIEWLYIAARLSNKTELRAGRLRLPVFMASPYYYVGNSYLWARPPTEVYDSLFGITSFDGVELLWNESLSDNLVLSIQPFLGYRDTSYENGLLETKIRANNVVGLNLGLSSYSYKINFSYVYTNANLKQISQINVLNSPESKIILNLFSLGFEYEFEKYKIQTEFNIDSEFFNWYTTLSYNMEKLTPYLTYAESHQLRKSNSVTVGSRYDILPELSINLEYEYFKNYGGDYIFFGQYSYPQSFLPEKSSVDASLFTVMLNFSF</sequence>
<dbReference type="Proteomes" id="UP000242175">
    <property type="component" value="Chromosome small"/>
</dbReference>
<dbReference type="AlphaFoldDB" id="A0A220VGJ7"/>
<gene>
    <name evidence="1" type="ORF">CF386_10530</name>
</gene>
<reference evidence="1 2" key="1">
    <citation type="journal article" date="2016" name="Int. J. Syst. Evol. Microbiol.">
        <title>Paraphotobacterium marinum gen. nov., sp. nov., a member of the family Vibrionaceae, isolated from surface seawater.</title>
        <authorList>
            <person name="Huang Z."/>
            <person name="Dong C."/>
            <person name="Shao Z."/>
        </authorList>
    </citation>
    <scope>NUCLEOTIDE SEQUENCE [LARGE SCALE GENOMIC DNA]</scope>
    <source>
        <strain evidence="1 2">NSCS20N07D</strain>
    </source>
</reference>
<dbReference type="EMBL" id="CP022356">
    <property type="protein sequence ID" value="ASK79487.1"/>
    <property type="molecule type" value="Genomic_DNA"/>
</dbReference>
<dbReference type="Gene3D" id="2.40.160.10">
    <property type="entry name" value="Porin"/>
    <property type="match status" value="1"/>
</dbReference>
<proteinExistence type="predicted"/>
<dbReference type="OrthoDB" id="197869at2"/>
<keyword evidence="2" id="KW-1185">Reference proteome</keyword>